<protein>
    <submittedName>
        <fullName evidence="2">Uncharacterized protein</fullName>
    </submittedName>
</protein>
<dbReference type="AlphaFoldDB" id="A0A9N8EPI4"/>
<comment type="caution">
    <text evidence="2">The sequence shown here is derived from an EMBL/GenBank/DDBJ whole genome shotgun (WGS) entry which is preliminary data.</text>
</comment>
<evidence type="ECO:0000313" key="3">
    <source>
        <dbReference type="Proteomes" id="UP001153069"/>
    </source>
</evidence>
<keyword evidence="1" id="KW-0732">Signal</keyword>
<evidence type="ECO:0000313" key="2">
    <source>
        <dbReference type="EMBL" id="CAB9525607.1"/>
    </source>
</evidence>
<keyword evidence="3" id="KW-1185">Reference proteome</keyword>
<feature type="chain" id="PRO_5040389899" evidence="1">
    <location>
        <begin position="26"/>
        <end position="133"/>
    </location>
</feature>
<sequence length="133" mass="14949">MFSRSFLALVTALVWSLFLVSTATAKHAPSSRCNVYDILEDCKDQVYKITKKGKKSLGELDDYLIDECQGMKGMIVAKCIMKYLCINHGEKAVRRVDDCVRGVCPLAKHLPPKLCHKRRLGGKASFIEDVLEK</sequence>
<dbReference type="Proteomes" id="UP001153069">
    <property type="component" value="Unassembled WGS sequence"/>
</dbReference>
<name>A0A9N8EPI4_9STRA</name>
<accession>A0A9N8EPI4</accession>
<proteinExistence type="predicted"/>
<reference evidence="2" key="1">
    <citation type="submission" date="2020-06" db="EMBL/GenBank/DDBJ databases">
        <authorList>
            <consortium name="Plant Systems Biology data submission"/>
        </authorList>
    </citation>
    <scope>NUCLEOTIDE SEQUENCE</scope>
    <source>
        <strain evidence="2">D6</strain>
    </source>
</reference>
<feature type="signal peptide" evidence="1">
    <location>
        <begin position="1"/>
        <end position="25"/>
    </location>
</feature>
<evidence type="ECO:0000256" key="1">
    <source>
        <dbReference type="SAM" id="SignalP"/>
    </source>
</evidence>
<organism evidence="2 3">
    <name type="scientific">Seminavis robusta</name>
    <dbReference type="NCBI Taxonomy" id="568900"/>
    <lineage>
        <taxon>Eukaryota</taxon>
        <taxon>Sar</taxon>
        <taxon>Stramenopiles</taxon>
        <taxon>Ochrophyta</taxon>
        <taxon>Bacillariophyta</taxon>
        <taxon>Bacillariophyceae</taxon>
        <taxon>Bacillariophycidae</taxon>
        <taxon>Naviculales</taxon>
        <taxon>Naviculaceae</taxon>
        <taxon>Seminavis</taxon>
    </lineage>
</organism>
<gene>
    <name evidence="2" type="ORF">SEMRO_1700_G292100.1</name>
</gene>
<dbReference type="EMBL" id="CAICTM010001698">
    <property type="protein sequence ID" value="CAB9525607.1"/>
    <property type="molecule type" value="Genomic_DNA"/>
</dbReference>